<gene>
    <name evidence="1" type="ORF">DHETER_LOCUS11717</name>
</gene>
<name>A0ACA9PF24_9GLOM</name>
<reference evidence="1" key="1">
    <citation type="submission" date="2021-06" db="EMBL/GenBank/DDBJ databases">
        <authorList>
            <person name="Kallberg Y."/>
            <person name="Tangrot J."/>
            <person name="Rosling A."/>
        </authorList>
    </citation>
    <scope>NUCLEOTIDE SEQUENCE</scope>
    <source>
        <strain evidence="1">IL203A</strain>
    </source>
</reference>
<keyword evidence="2" id="KW-1185">Reference proteome</keyword>
<evidence type="ECO:0000313" key="2">
    <source>
        <dbReference type="Proteomes" id="UP000789702"/>
    </source>
</evidence>
<organism evidence="1 2">
    <name type="scientific">Dentiscutata heterogama</name>
    <dbReference type="NCBI Taxonomy" id="1316150"/>
    <lineage>
        <taxon>Eukaryota</taxon>
        <taxon>Fungi</taxon>
        <taxon>Fungi incertae sedis</taxon>
        <taxon>Mucoromycota</taxon>
        <taxon>Glomeromycotina</taxon>
        <taxon>Glomeromycetes</taxon>
        <taxon>Diversisporales</taxon>
        <taxon>Gigasporaceae</taxon>
        <taxon>Dentiscutata</taxon>
    </lineage>
</organism>
<evidence type="ECO:0000313" key="1">
    <source>
        <dbReference type="EMBL" id="CAG8700268.1"/>
    </source>
</evidence>
<proteinExistence type="predicted"/>
<dbReference type="EMBL" id="CAJVPU010026536">
    <property type="protein sequence ID" value="CAG8700268.1"/>
    <property type="molecule type" value="Genomic_DNA"/>
</dbReference>
<comment type="caution">
    <text evidence="1">The sequence shown here is derived from an EMBL/GenBank/DDBJ whole genome shotgun (WGS) entry which is preliminary data.</text>
</comment>
<protein>
    <submittedName>
        <fullName evidence="1">11861_t:CDS:1</fullName>
    </submittedName>
</protein>
<dbReference type="Proteomes" id="UP000789702">
    <property type="component" value="Unassembled WGS sequence"/>
</dbReference>
<accession>A0ACA9PF24</accession>
<feature type="non-terminal residue" evidence="1">
    <location>
        <position position="43"/>
    </location>
</feature>
<sequence length="43" mass="4810">MGYLKVIHGLSMDHLTNHLRVTSASKNKKKKSITSIVKLNFVA</sequence>